<feature type="repeat" description="WD" evidence="10">
    <location>
        <begin position="16"/>
        <end position="43"/>
    </location>
</feature>
<evidence type="ECO:0000259" key="13">
    <source>
        <dbReference type="Pfam" id="PF07569"/>
    </source>
</evidence>
<dbReference type="InterPro" id="IPR036322">
    <property type="entry name" value="WD40_repeat_dom_sf"/>
</dbReference>
<dbReference type="EMBL" id="JABBWK010000050">
    <property type="protein sequence ID" value="KAG1897036.1"/>
    <property type="molecule type" value="Genomic_DNA"/>
</dbReference>
<evidence type="ECO:0000256" key="7">
    <source>
        <dbReference type="ARBA" id="ARBA00023015"/>
    </source>
</evidence>
<comment type="similarity">
    <text evidence="2 11">Belongs to the WD repeat HIR1 family.</text>
</comment>
<keyword evidence="3 11" id="KW-0678">Repressor</keyword>
<organism evidence="15 16">
    <name type="scientific">Suillus fuscotomentosus</name>
    <dbReference type="NCBI Taxonomy" id="1912939"/>
    <lineage>
        <taxon>Eukaryota</taxon>
        <taxon>Fungi</taxon>
        <taxon>Dikarya</taxon>
        <taxon>Basidiomycota</taxon>
        <taxon>Agaricomycotina</taxon>
        <taxon>Agaricomycetes</taxon>
        <taxon>Agaricomycetidae</taxon>
        <taxon>Boletales</taxon>
        <taxon>Suillineae</taxon>
        <taxon>Suillaceae</taxon>
        <taxon>Suillus</taxon>
    </lineage>
</organism>
<feature type="region of interest" description="Disordered" evidence="12">
    <location>
        <begin position="514"/>
        <end position="545"/>
    </location>
</feature>
<feature type="domain" description="Protein HIRA-like C-terminal" evidence="13">
    <location>
        <begin position="640"/>
        <end position="697"/>
    </location>
</feature>
<accession>A0AAD4DZL5</accession>
<proteinExistence type="inferred from homology"/>
<dbReference type="InterPro" id="IPR055410">
    <property type="entry name" value="Beta-prop_CAF1B_HIR1"/>
</dbReference>
<dbReference type="PANTHER" id="PTHR13831">
    <property type="entry name" value="MEMBER OF THE HIR1 FAMILY OF WD-REPEAT PROTEINS"/>
    <property type="match status" value="1"/>
</dbReference>
<dbReference type="PROSITE" id="PS50294">
    <property type="entry name" value="WD_REPEATS_REGION"/>
    <property type="match status" value="1"/>
</dbReference>
<dbReference type="GO" id="GO:0005634">
    <property type="term" value="C:nucleus"/>
    <property type="evidence" value="ECO:0007669"/>
    <property type="project" value="UniProtKB-SubCell"/>
</dbReference>
<dbReference type="InterPro" id="IPR031120">
    <property type="entry name" value="HIR1-like"/>
</dbReference>
<evidence type="ECO:0000256" key="5">
    <source>
        <dbReference type="ARBA" id="ARBA00022737"/>
    </source>
</evidence>
<comment type="function">
    <text evidence="11">Required for replication-independent chromatin assembly and for the periodic repression of histone gene transcription during the cell cycle.</text>
</comment>
<evidence type="ECO:0000256" key="3">
    <source>
        <dbReference type="ARBA" id="ARBA00022491"/>
    </source>
</evidence>
<dbReference type="GO" id="GO:0000785">
    <property type="term" value="C:chromatin"/>
    <property type="evidence" value="ECO:0007669"/>
    <property type="project" value="TreeGrafter"/>
</dbReference>
<keyword evidence="5 11" id="KW-0677">Repeat</keyword>
<dbReference type="GeneID" id="64664088"/>
<dbReference type="InterPro" id="IPR015943">
    <property type="entry name" value="WD40/YVTN_repeat-like_dom_sf"/>
</dbReference>
<dbReference type="InterPro" id="IPR019775">
    <property type="entry name" value="WD40_repeat_CS"/>
</dbReference>
<feature type="repeat" description="WD" evidence="10">
    <location>
        <begin position="63"/>
        <end position="97"/>
    </location>
</feature>
<keyword evidence="16" id="KW-1185">Reference proteome</keyword>
<dbReference type="GO" id="GO:0006355">
    <property type="term" value="P:regulation of DNA-templated transcription"/>
    <property type="evidence" value="ECO:0007669"/>
    <property type="project" value="InterPro"/>
</dbReference>
<evidence type="ECO:0000313" key="16">
    <source>
        <dbReference type="Proteomes" id="UP001195769"/>
    </source>
</evidence>
<dbReference type="SMART" id="SM00320">
    <property type="entry name" value="WD40"/>
    <property type="match status" value="7"/>
</dbReference>
<sequence>MCVTSLTDHDTKCLIIFSVHVHPDGSHIATGGLDANIRIWSMKPILNHASEMSNRPPKSLCTLSMHTGPVLTIRWAHSGRWLASGSDDEIVMIWDFDPSGRGKVFGSNEVNVEGWKPMKRLPGHESDVTDLAWALEDRYLASVGLHSVILVWCGHTLGFVKGVCWDPVGEFMATQSDDKSVKIWRTTDWQLEAEIRKPFEDSPGSTFFRQFCSWSPDGAHITASNATNNKGFVFIAAVITRGTWTSEISLIGHENTVEVVVYNPHIFLRNPASPIATSSICSVVALGADDRSISIWQTKSARPLIVAREVFERQIMDLSWSWDGLTLYAASSDGTIAVFHFDPEELEGIAPHSAQEQYLHKFGFVPPPTPEGFSHGTHSTNAASASRITPPPSPNRAQSQSQSGFGASIGINGAKHINKLIAKKSNKKRVQPVLMSSVPSALTSRSALVSTSALPPSAGLGSRAFQVPEIPRSRQASHSTSPVPSLRTYDADIEMGGPMDMDVPINALDTSMSSANKGKRKASVLDTPEDRPSKPRTILGGDRPRETVASRPARIYLRVQKMLPVPPPLTFLSANVEGSDFVFEARNSEGDGATEVTFADGKQTLWLDYLPSPVLALTASTTFCAAASQDGSVNVYSHTGRRLMATLSCGSPCAMIHGCKLTLMILTASGQMTSINVKNVASFFPPTPVAPLLSSSPNCTILSATCWWAEGSDVWQGHQRANKDKDVVASIEGAIGSTNISAPHKERPT</sequence>
<keyword evidence="8 11" id="KW-0804">Transcription</keyword>
<dbReference type="PROSITE" id="PS00678">
    <property type="entry name" value="WD_REPEATS_1"/>
    <property type="match status" value="1"/>
</dbReference>
<feature type="region of interest" description="Disordered" evidence="12">
    <location>
        <begin position="369"/>
        <end position="408"/>
    </location>
</feature>
<name>A0AAD4DZL5_9AGAM</name>
<dbReference type="InterPro" id="IPR011494">
    <property type="entry name" value="HIRA-like_C"/>
</dbReference>
<comment type="subcellular location">
    <subcellularLocation>
        <location evidence="1 11">Nucleus</location>
    </subcellularLocation>
</comment>
<dbReference type="SUPFAM" id="SSF50978">
    <property type="entry name" value="WD40 repeat-like"/>
    <property type="match status" value="1"/>
</dbReference>
<dbReference type="RefSeq" id="XP_041222612.1">
    <property type="nucleotide sequence ID" value="XM_041369790.1"/>
</dbReference>
<dbReference type="AlphaFoldDB" id="A0AAD4DZL5"/>
<evidence type="ECO:0000256" key="12">
    <source>
        <dbReference type="SAM" id="MobiDB-lite"/>
    </source>
</evidence>
<dbReference type="GO" id="GO:0031491">
    <property type="term" value="F:nucleosome binding"/>
    <property type="evidence" value="ECO:0007669"/>
    <property type="project" value="TreeGrafter"/>
</dbReference>
<evidence type="ECO:0000256" key="4">
    <source>
        <dbReference type="ARBA" id="ARBA00022574"/>
    </source>
</evidence>
<evidence type="ECO:0000256" key="11">
    <source>
        <dbReference type="RuleBase" id="RU364014"/>
    </source>
</evidence>
<reference evidence="15" key="1">
    <citation type="journal article" date="2020" name="New Phytol.">
        <title>Comparative genomics reveals dynamic genome evolution in host specialist ectomycorrhizal fungi.</title>
        <authorList>
            <person name="Lofgren L.A."/>
            <person name="Nguyen N.H."/>
            <person name="Vilgalys R."/>
            <person name="Ruytinx J."/>
            <person name="Liao H.L."/>
            <person name="Branco S."/>
            <person name="Kuo A."/>
            <person name="LaButti K."/>
            <person name="Lipzen A."/>
            <person name="Andreopoulos W."/>
            <person name="Pangilinan J."/>
            <person name="Riley R."/>
            <person name="Hundley H."/>
            <person name="Na H."/>
            <person name="Barry K."/>
            <person name="Grigoriev I.V."/>
            <person name="Stajich J.E."/>
            <person name="Kennedy P.G."/>
        </authorList>
    </citation>
    <scope>NUCLEOTIDE SEQUENCE</scope>
    <source>
        <strain evidence="15">FC203</strain>
    </source>
</reference>
<dbReference type="Gene3D" id="2.130.10.10">
    <property type="entry name" value="YVTN repeat-like/Quinoprotein amine dehydrogenase"/>
    <property type="match status" value="2"/>
</dbReference>
<dbReference type="Pfam" id="PF24105">
    <property type="entry name" value="Beta-prop_CAF1B_HIR1"/>
    <property type="match status" value="1"/>
</dbReference>
<comment type="caution">
    <text evidence="15">The sequence shown here is derived from an EMBL/GenBank/DDBJ whole genome shotgun (WGS) entry which is preliminary data.</text>
</comment>
<evidence type="ECO:0000256" key="9">
    <source>
        <dbReference type="ARBA" id="ARBA00023242"/>
    </source>
</evidence>
<keyword evidence="4 10" id="KW-0853">WD repeat</keyword>
<dbReference type="PANTHER" id="PTHR13831:SF0">
    <property type="entry name" value="PROTEIN HIRA"/>
    <property type="match status" value="1"/>
</dbReference>
<evidence type="ECO:0000256" key="2">
    <source>
        <dbReference type="ARBA" id="ARBA00007306"/>
    </source>
</evidence>
<dbReference type="InterPro" id="IPR001680">
    <property type="entry name" value="WD40_rpt"/>
</dbReference>
<feature type="repeat" description="WD" evidence="10">
    <location>
        <begin position="121"/>
        <end position="152"/>
    </location>
</feature>
<feature type="compositionally biased region" description="Polar residues" evidence="12">
    <location>
        <begin position="376"/>
        <end position="387"/>
    </location>
</feature>
<evidence type="ECO:0000313" key="15">
    <source>
        <dbReference type="EMBL" id="KAG1897036.1"/>
    </source>
</evidence>
<dbReference type="PROSITE" id="PS50082">
    <property type="entry name" value="WD_REPEATS_2"/>
    <property type="match status" value="4"/>
</dbReference>
<keyword evidence="9 11" id="KW-0539">Nucleus</keyword>
<feature type="domain" description="CAF1B/HIR1 beta-propeller" evidence="14">
    <location>
        <begin position="26"/>
        <end position="346"/>
    </location>
</feature>
<keyword evidence="6 11" id="KW-0156">Chromatin regulator</keyword>
<dbReference type="GO" id="GO:0006338">
    <property type="term" value="P:chromatin remodeling"/>
    <property type="evidence" value="ECO:0007669"/>
    <property type="project" value="InterPro"/>
</dbReference>
<protein>
    <recommendedName>
        <fullName evidence="11">Protein HIR</fullName>
    </recommendedName>
</protein>
<dbReference type="GO" id="GO:0000417">
    <property type="term" value="C:HIR complex"/>
    <property type="evidence" value="ECO:0007669"/>
    <property type="project" value="TreeGrafter"/>
</dbReference>
<dbReference type="Pfam" id="PF07569">
    <property type="entry name" value="Hira"/>
    <property type="match status" value="1"/>
</dbReference>
<evidence type="ECO:0000256" key="1">
    <source>
        <dbReference type="ARBA" id="ARBA00004123"/>
    </source>
</evidence>
<dbReference type="Proteomes" id="UP001195769">
    <property type="component" value="Unassembled WGS sequence"/>
</dbReference>
<gene>
    <name evidence="15" type="ORF">F5891DRAFT_1244886</name>
</gene>
<evidence type="ECO:0000256" key="10">
    <source>
        <dbReference type="PROSITE-ProRule" id="PRU00221"/>
    </source>
</evidence>
<dbReference type="GO" id="GO:0006351">
    <property type="term" value="P:DNA-templated transcription"/>
    <property type="evidence" value="ECO:0007669"/>
    <property type="project" value="InterPro"/>
</dbReference>
<evidence type="ECO:0000259" key="14">
    <source>
        <dbReference type="Pfam" id="PF24105"/>
    </source>
</evidence>
<keyword evidence="7 11" id="KW-0805">Transcription regulation</keyword>
<feature type="repeat" description="WD" evidence="10">
    <location>
        <begin position="160"/>
        <end position="184"/>
    </location>
</feature>
<evidence type="ECO:0000256" key="8">
    <source>
        <dbReference type="ARBA" id="ARBA00023163"/>
    </source>
</evidence>
<evidence type="ECO:0000256" key="6">
    <source>
        <dbReference type="ARBA" id="ARBA00022853"/>
    </source>
</evidence>